<dbReference type="AlphaFoldDB" id="A0A1Y2GL63"/>
<dbReference type="Proteomes" id="UP000193648">
    <property type="component" value="Unassembled WGS sequence"/>
</dbReference>
<protein>
    <submittedName>
        <fullName evidence="2">Uncharacterized protein</fullName>
    </submittedName>
</protein>
<evidence type="ECO:0000313" key="2">
    <source>
        <dbReference type="EMBL" id="ORZ14351.1"/>
    </source>
</evidence>
<gene>
    <name evidence="2" type="ORF">BCR41DRAFT_386913</name>
</gene>
<dbReference type="GeneID" id="33569690"/>
<evidence type="ECO:0000256" key="1">
    <source>
        <dbReference type="SAM" id="Coils"/>
    </source>
</evidence>
<evidence type="ECO:0000313" key="3">
    <source>
        <dbReference type="Proteomes" id="UP000193648"/>
    </source>
</evidence>
<proteinExistence type="predicted"/>
<dbReference type="InParanoid" id="A0A1Y2GL63"/>
<feature type="coiled-coil region" evidence="1">
    <location>
        <begin position="29"/>
        <end position="56"/>
    </location>
</feature>
<dbReference type="RefSeq" id="XP_021880829.1">
    <property type="nucleotide sequence ID" value="XM_022027847.1"/>
</dbReference>
<name>A0A1Y2GL63_9FUNG</name>
<organism evidence="2 3">
    <name type="scientific">Lobosporangium transversale</name>
    <dbReference type="NCBI Taxonomy" id="64571"/>
    <lineage>
        <taxon>Eukaryota</taxon>
        <taxon>Fungi</taxon>
        <taxon>Fungi incertae sedis</taxon>
        <taxon>Mucoromycota</taxon>
        <taxon>Mortierellomycotina</taxon>
        <taxon>Mortierellomycetes</taxon>
        <taxon>Mortierellales</taxon>
        <taxon>Mortierellaceae</taxon>
        <taxon>Lobosporangium</taxon>
    </lineage>
</organism>
<sequence>MRSGEEQLKYLDQGNEDLHARSLANSAQLQELWGKERELQERLDKLNDEILKYKYDFLQAKEGWEQVRADRDETDRDELKYVRAKQTVLSEDIKETSELLAEVQKQMNCMEAEFGDEPVEKLRQELQEKRQRAEQLEVLLAKLKSAMEVEEKSADELIFMFEKVYERRIRTYAAECAEELAFEEKMERERDQEANAALEEYLRMNQLSIEAEEEASREEFNLLTEKEELSRLESTLHALKIELSTRSNSIAT</sequence>
<reference evidence="2 3" key="1">
    <citation type="submission" date="2016-07" db="EMBL/GenBank/DDBJ databases">
        <title>Pervasive Adenine N6-methylation of Active Genes in Fungi.</title>
        <authorList>
            <consortium name="DOE Joint Genome Institute"/>
            <person name="Mondo S.J."/>
            <person name="Dannebaum R.O."/>
            <person name="Kuo R.C."/>
            <person name="Labutti K."/>
            <person name="Haridas S."/>
            <person name="Kuo A."/>
            <person name="Salamov A."/>
            <person name="Ahrendt S.R."/>
            <person name="Lipzen A."/>
            <person name="Sullivan W."/>
            <person name="Andreopoulos W.B."/>
            <person name="Clum A."/>
            <person name="Lindquist E."/>
            <person name="Daum C."/>
            <person name="Ramamoorthy G.K."/>
            <person name="Gryganskyi A."/>
            <person name="Culley D."/>
            <person name="Magnuson J.K."/>
            <person name="James T.Y."/>
            <person name="O'Malley M.A."/>
            <person name="Stajich J.E."/>
            <person name="Spatafora J.W."/>
            <person name="Visel A."/>
            <person name="Grigoriev I.V."/>
        </authorList>
    </citation>
    <scope>NUCLEOTIDE SEQUENCE [LARGE SCALE GENOMIC DNA]</scope>
    <source>
        <strain evidence="2 3">NRRL 3116</strain>
    </source>
</reference>
<dbReference type="OrthoDB" id="2445852at2759"/>
<accession>A0A1Y2GL63</accession>
<keyword evidence="1" id="KW-0175">Coiled coil</keyword>
<dbReference type="EMBL" id="MCFF01000021">
    <property type="protein sequence ID" value="ORZ14351.1"/>
    <property type="molecule type" value="Genomic_DNA"/>
</dbReference>
<keyword evidence="3" id="KW-1185">Reference proteome</keyword>
<feature type="coiled-coil region" evidence="1">
    <location>
        <begin position="93"/>
        <end position="153"/>
    </location>
</feature>
<comment type="caution">
    <text evidence="2">The sequence shown here is derived from an EMBL/GenBank/DDBJ whole genome shotgun (WGS) entry which is preliminary data.</text>
</comment>